<feature type="compositionally biased region" description="Basic and acidic residues" evidence="1">
    <location>
        <begin position="505"/>
        <end position="518"/>
    </location>
</feature>
<feature type="domain" description="DUF7357" evidence="3">
    <location>
        <begin position="1"/>
        <end position="145"/>
    </location>
</feature>
<feature type="compositionally biased region" description="Low complexity" evidence="1">
    <location>
        <begin position="444"/>
        <end position="456"/>
    </location>
</feature>
<comment type="caution">
    <text evidence="4">The sequence shown here is derived from an EMBL/GenBank/DDBJ whole genome shotgun (WGS) entry which is preliminary data.</text>
</comment>
<feature type="region of interest" description="Disordered" evidence="1">
    <location>
        <begin position="1233"/>
        <end position="1381"/>
    </location>
</feature>
<feature type="compositionally biased region" description="Polar residues" evidence="1">
    <location>
        <begin position="721"/>
        <end position="735"/>
    </location>
</feature>
<feature type="region of interest" description="Disordered" evidence="1">
    <location>
        <begin position="379"/>
        <end position="632"/>
    </location>
</feature>
<feature type="region of interest" description="Disordered" evidence="1">
    <location>
        <begin position="1158"/>
        <end position="1185"/>
    </location>
</feature>
<dbReference type="InterPro" id="IPR055781">
    <property type="entry name" value="DUF7357"/>
</dbReference>
<dbReference type="GeneID" id="89974632"/>
<feature type="compositionally biased region" description="Acidic residues" evidence="1">
    <location>
        <begin position="535"/>
        <end position="550"/>
    </location>
</feature>
<feature type="region of interest" description="Disordered" evidence="1">
    <location>
        <begin position="1402"/>
        <end position="1459"/>
    </location>
</feature>
<name>A0AAV9N4S5_9EURO</name>
<feature type="compositionally biased region" description="Acidic residues" evidence="1">
    <location>
        <begin position="1302"/>
        <end position="1318"/>
    </location>
</feature>
<feature type="region of interest" description="Disordered" evidence="1">
    <location>
        <begin position="1201"/>
        <end position="1221"/>
    </location>
</feature>
<proteinExistence type="predicted"/>
<feature type="compositionally biased region" description="Polar residues" evidence="1">
    <location>
        <begin position="1264"/>
        <end position="1275"/>
    </location>
</feature>
<feature type="compositionally biased region" description="Low complexity" evidence="1">
    <location>
        <begin position="477"/>
        <end position="491"/>
    </location>
</feature>
<feature type="region of interest" description="Disordered" evidence="1">
    <location>
        <begin position="779"/>
        <end position="806"/>
    </location>
</feature>
<feature type="compositionally biased region" description="Polar residues" evidence="1">
    <location>
        <begin position="1325"/>
        <end position="1339"/>
    </location>
</feature>
<evidence type="ECO:0000256" key="1">
    <source>
        <dbReference type="SAM" id="MobiDB-lite"/>
    </source>
</evidence>
<keyword evidence="5" id="KW-1185">Reference proteome</keyword>
<dbReference type="InterPro" id="IPR056398">
    <property type="entry name" value="Tudor_Coilin"/>
</dbReference>
<feature type="region of interest" description="Disordered" evidence="1">
    <location>
        <begin position="707"/>
        <end position="742"/>
    </location>
</feature>
<feature type="compositionally biased region" description="Low complexity" evidence="1">
    <location>
        <begin position="552"/>
        <end position="568"/>
    </location>
</feature>
<dbReference type="Proteomes" id="UP001358417">
    <property type="component" value="Unassembled WGS sequence"/>
</dbReference>
<evidence type="ECO:0000259" key="2">
    <source>
        <dbReference type="Pfam" id="PF23086"/>
    </source>
</evidence>
<feature type="compositionally biased region" description="Polar residues" evidence="1">
    <location>
        <begin position="785"/>
        <end position="806"/>
    </location>
</feature>
<feature type="compositionally biased region" description="Polar residues" evidence="1">
    <location>
        <begin position="1402"/>
        <end position="1411"/>
    </location>
</feature>
<organism evidence="4 5">
    <name type="scientific">Exophiala bonariae</name>
    <dbReference type="NCBI Taxonomy" id="1690606"/>
    <lineage>
        <taxon>Eukaryota</taxon>
        <taxon>Fungi</taxon>
        <taxon>Dikarya</taxon>
        <taxon>Ascomycota</taxon>
        <taxon>Pezizomycotina</taxon>
        <taxon>Eurotiomycetes</taxon>
        <taxon>Chaetothyriomycetidae</taxon>
        <taxon>Chaetothyriales</taxon>
        <taxon>Herpotrichiellaceae</taxon>
        <taxon>Exophiala</taxon>
    </lineage>
</organism>
<feature type="compositionally biased region" description="Basic and acidic residues" evidence="1">
    <location>
        <begin position="1249"/>
        <end position="1263"/>
    </location>
</feature>
<feature type="compositionally biased region" description="Acidic residues" evidence="1">
    <location>
        <begin position="183"/>
        <end position="199"/>
    </location>
</feature>
<feature type="compositionally biased region" description="Acidic residues" evidence="1">
    <location>
        <begin position="492"/>
        <end position="504"/>
    </location>
</feature>
<dbReference type="RefSeq" id="XP_064703322.1">
    <property type="nucleotide sequence ID" value="XM_064850021.1"/>
</dbReference>
<dbReference type="EMBL" id="JAVRRD010000024">
    <property type="protein sequence ID" value="KAK5047795.1"/>
    <property type="molecule type" value="Genomic_DNA"/>
</dbReference>
<evidence type="ECO:0000313" key="5">
    <source>
        <dbReference type="Proteomes" id="UP001358417"/>
    </source>
</evidence>
<protein>
    <submittedName>
        <fullName evidence="4">Uncharacterized protein</fullName>
    </submittedName>
</protein>
<feature type="compositionally biased region" description="Polar residues" evidence="1">
    <location>
        <begin position="1176"/>
        <end position="1185"/>
    </location>
</feature>
<dbReference type="Pfam" id="PF23086">
    <property type="entry name" value="Tudor_Coilin"/>
    <property type="match status" value="1"/>
</dbReference>
<feature type="compositionally biased region" description="Basic and acidic residues" evidence="1">
    <location>
        <begin position="569"/>
        <end position="582"/>
    </location>
</feature>
<feature type="region of interest" description="Disordered" evidence="1">
    <location>
        <begin position="1105"/>
        <end position="1135"/>
    </location>
</feature>
<feature type="region of interest" description="Disordered" evidence="1">
    <location>
        <begin position="183"/>
        <end position="215"/>
    </location>
</feature>
<feature type="compositionally biased region" description="Polar residues" evidence="1">
    <location>
        <begin position="1425"/>
        <end position="1438"/>
    </location>
</feature>
<gene>
    <name evidence="4" type="ORF">LTR84_006460</name>
</gene>
<reference evidence="4 5" key="1">
    <citation type="submission" date="2023-08" db="EMBL/GenBank/DDBJ databases">
        <title>Black Yeasts Isolated from many extreme environments.</title>
        <authorList>
            <person name="Coleine C."/>
            <person name="Stajich J.E."/>
            <person name="Selbmann L."/>
        </authorList>
    </citation>
    <scope>NUCLEOTIDE SEQUENCE [LARGE SCALE GENOMIC DNA]</scope>
    <source>
        <strain evidence="4 5">CCFEE 5792</strain>
    </source>
</reference>
<feature type="region of interest" description="Disordered" evidence="1">
    <location>
        <begin position="263"/>
        <end position="289"/>
    </location>
</feature>
<dbReference type="Pfam" id="PF24054">
    <property type="entry name" value="DUF7357"/>
    <property type="match status" value="1"/>
</dbReference>
<sequence length="1459" mass="160272">MRLQLQILRHALPPVNIIHTTGTGPTSHTRSRDCTIAALLQDVNDLVPLESFDGEWGLEDYVVEVAATADQQTAYECLHFQTCEAVLRDDDEVIIRALSTEDLRVRRLGGRHQITSDGRHLVDGITFGKQWLRRTGRPGVTIPPRKRRRLEIEDPAIDEDSNLALLSIGPYPDHQTELHAIEGVDDEDEDDEDDEDFVDGESHSDNSEEDDEGVSITEENNLQIAIRQDFDDADIPAEPDFGEILDSPEHFRFFLQEILKDNKRRSKTSTQGQSNRKRAADDSYESPDLLPDDVRQLFEKIVKNNEQRAIEDGLRLMHALRMVDNVGSPPYDLHPRLKKAVGAAAEIWRKRAEDISIEVLGDASSKICLLEQEVLNSDGKSSKVAPAHLKRKRAEDDDGDEVRDETFEGFSTPVKGARNLFTSDTDKTDDTNDSDFVIDTPILSDATSNSTSSESSSDSESEGDNILRIVEEKENDSTSPDDSSDSGISSDSESESEDEADDTKEDLQAIEHAKERALRLMRSHGGDSSTSSELSSEEEEMVREKDEDDSSSSRSDSSSASSDSVLDASSDRDLEGGDHKNAEPAPALVPRSIAPTLPELSANRIPAPKSTGSAPGEGSARTHRNNDRGKRRRRLMALKKQGILPENADLKSLTEYEEGGIVVPALVNLIEPTIPKNEPDNLQAAGQSQSMVVEQVAPVNQPSSVSETIATQVASTDAARQVSSETVDTRPSSDPSPRRTKLDLASSRRMVFSALGVRTPKDKAAEAALREKLSKTNRPLKYAHNPNSLQLGDQTNVQEGDKATTGNLSSWEDKLIVSAVECERDGWKLPPPPFPFQQGWAKGDFGGKGKNKRQARDDRQYYHGSNNETGIVEVVSTLNYDDEPQMADTVQASAALSCGDVSVPTEFDSLQNLERDHLVQGAVIAYKELQMDHTTNYQPTVSTYKVGRVEQVEPGDTVRLLLAKQFWEGLSTLYDENTGERILGKFAISADDIDDTPDDGIREVQFGDMISPKLVQASTMEVPKSRLAPELRGGHLEDALGATTCSQTDVIPESAEPLAILPNKANSELLLEQVEITTPRRNEITTIIKEAGFDSVLDEQLLRPIQNPSDADGKTEAVSEPLSQSQGDVAHRFRHGSPRVYQSSFQDISSEIDPAVEASAFSQDTGNIFPSEPDQESSPYMPTQGTVEYPHISQIEINSSDRVKGTNSSSHQDAQRISPAPLVDISFTISDHDKARSAAGDSEQDEGVDEVRADLSQDHEETHSITSEVPRSPSQDVEGETDRSPVPPAQPESFLGGRGYDGEDSSYQDDGFANEDSDGLPSIRELTSSQQNRKSTRSSVVVEVPIKKSPQPIRATTRRLKSERRSMPSKSPEIMGLPSLPAIKSSESQGVLMMSQIPTTSQFIDLTQSSPSKDDDDDHDFEAPSKSQANGKNKASSKVTKRALGIGNRRLLTKKRSYF</sequence>
<accession>A0AAV9N4S5</accession>
<evidence type="ECO:0000313" key="4">
    <source>
        <dbReference type="EMBL" id="KAK5047795.1"/>
    </source>
</evidence>
<feature type="domain" description="Coilin tudor" evidence="2">
    <location>
        <begin position="904"/>
        <end position="1017"/>
    </location>
</feature>
<evidence type="ECO:0000259" key="3">
    <source>
        <dbReference type="Pfam" id="PF24054"/>
    </source>
</evidence>